<dbReference type="GO" id="GO:0005178">
    <property type="term" value="F:integrin binding"/>
    <property type="evidence" value="ECO:0007669"/>
    <property type="project" value="TreeGrafter"/>
</dbReference>
<dbReference type="PRINTS" id="PR01185">
    <property type="entry name" value="INTEGRINA"/>
</dbReference>
<dbReference type="SMART" id="SM00409">
    <property type="entry name" value="IG"/>
    <property type="match status" value="3"/>
</dbReference>
<feature type="region of interest" description="Disordered" evidence="18">
    <location>
        <begin position="140"/>
        <end position="162"/>
    </location>
</feature>
<name>A0A498N205_LABRO</name>
<evidence type="ECO:0000256" key="2">
    <source>
        <dbReference type="ARBA" id="ARBA00008054"/>
    </source>
</evidence>
<dbReference type="Pfam" id="PF07679">
    <property type="entry name" value="I-set"/>
    <property type="match status" value="2"/>
</dbReference>
<dbReference type="InterPro" id="IPR013106">
    <property type="entry name" value="Ig_V-set"/>
</dbReference>
<protein>
    <recommendedName>
        <fullName evidence="15">Fibroblast growth factor receptor-like 1</fullName>
    </recommendedName>
</protein>
<dbReference type="InterPro" id="IPR032695">
    <property type="entry name" value="Integrin_dom_sf"/>
</dbReference>
<feature type="repeat" description="FG-GAP" evidence="16">
    <location>
        <begin position="859"/>
        <end position="917"/>
    </location>
</feature>
<evidence type="ECO:0000256" key="11">
    <source>
        <dbReference type="ARBA" id="ARBA00023170"/>
    </source>
</evidence>
<dbReference type="InterPro" id="IPR013098">
    <property type="entry name" value="Ig_I-set"/>
</dbReference>
<dbReference type="PROSITE" id="PS51470">
    <property type="entry name" value="FG_GAP"/>
    <property type="match status" value="3"/>
</dbReference>
<organism evidence="20 21">
    <name type="scientific">Labeo rohita</name>
    <name type="common">Indian major carp</name>
    <name type="synonym">Cyprinus rohita</name>
    <dbReference type="NCBI Taxonomy" id="84645"/>
    <lineage>
        <taxon>Eukaryota</taxon>
        <taxon>Metazoa</taxon>
        <taxon>Chordata</taxon>
        <taxon>Craniata</taxon>
        <taxon>Vertebrata</taxon>
        <taxon>Euteleostomi</taxon>
        <taxon>Actinopterygii</taxon>
        <taxon>Neopterygii</taxon>
        <taxon>Teleostei</taxon>
        <taxon>Ostariophysi</taxon>
        <taxon>Cypriniformes</taxon>
        <taxon>Cyprinidae</taxon>
        <taxon>Labeoninae</taxon>
        <taxon>Labeonini</taxon>
        <taxon>Labeo</taxon>
    </lineage>
</organism>
<dbReference type="Gene3D" id="2.60.40.1510">
    <property type="entry name" value="ntegrin, alpha v. Chain A, domain 3"/>
    <property type="match status" value="1"/>
</dbReference>
<dbReference type="InterPro" id="IPR036179">
    <property type="entry name" value="Ig-like_dom_sf"/>
</dbReference>
<dbReference type="InterPro" id="IPR048285">
    <property type="entry name" value="Integrin_alpha_Ig-like_2"/>
</dbReference>
<dbReference type="SMART" id="SM00191">
    <property type="entry name" value="Int_alpha"/>
    <property type="match status" value="4"/>
</dbReference>
<dbReference type="Pfam" id="PF20806">
    <property type="entry name" value="Integrin_A_Ig_3"/>
    <property type="match status" value="1"/>
</dbReference>
<keyword evidence="12" id="KW-0325">Glycoprotein</keyword>
<evidence type="ECO:0000313" key="20">
    <source>
        <dbReference type="EMBL" id="RXN26811.1"/>
    </source>
</evidence>
<evidence type="ECO:0000256" key="12">
    <source>
        <dbReference type="ARBA" id="ARBA00023180"/>
    </source>
</evidence>
<dbReference type="PANTHER" id="PTHR23220">
    <property type="entry name" value="INTEGRIN ALPHA"/>
    <property type="match status" value="1"/>
</dbReference>
<dbReference type="InterPro" id="IPR003599">
    <property type="entry name" value="Ig_sub"/>
</dbReference>
<accession>A0A498N205</accession>
<keyword evidence="6 17" id="KW-0130">Cell adhesion</keyword>
<dbReference type="Gene3D" id="2.60.40.1460">
    <property type="entry name" value="Integrin domains. Chain A, domain 2"/>
    <property type="match status" value="1"/>
</dbReference>
<comment type="similarity">
    <text evidence="2 17">Belongs to the integrin alpha chain family.</text>
</comment>
<keyword evidence="5" id="KW-0677">Repeat</keyword>
<comment type="caution">
    <text evidence="20">The sequence shown here is derived from an EMBL/GenBank/DDBJ whole genome shotgun (WGS) entry which is preliminary data.</text>
</comment>
<dbReference type="InterPro" id="IPR013649">
    <property type="entry name" value="Integrin_alpha_Ig-like_1"/>
</dbReference>
<keyword evidence="10" id="KW-1015">Disulfide bond</keyword>
<evidence type="ECO:0007829" key="22">
    <source>
        <dbReference type="PeptideAtlas" id="A0A498N205"/>
    </source>
</evidence>
<feature type="compositionally biased region" description="Basic and acidic residues" evidence="18">
    <location>
        <begin position="428"/>
        <end position="439"/>
    </location>
</feature>
<feature type="repeat" description="FG-GAP" evidence="16">
    <location>
        <begin position="918"/>
        <end position="979"/>
    </location>
</feature>
<sequence length="1504" mass="167623">MQTWSPLDIQDCVCMNNGARMQEEEMQQTRGHMEVEVKDSPPWVSRQVEDRQTAKLGRTVRLPCPVEGDPPPLVLWVKDGRNVNPGWSRYKVLKQSLKIKEVELEDAGVYICRVTNGFGSLALNFTLIVIDDAAVTQNQPLPDAAEPNADLTLQDPTGEPWVKPRFTQPTKMRRRVLEQPVGSSVRLKCLASGNPTPVITWWKDQSQLPNPHQIKRPQWTLTLKNLQPQDSAKYTCHVSNAAGHINATYKVDVIERTNSKPILTGTHPVNTTVEFGGTASFQCKVHSDVKPVIQWLKRVDPGTEGRYNSTLEVGGQHFVVLPTGDVWSRPDGSYLNKLAIVKARDEDAGMYICLGANTMGYSFRSAYLTVLSDPKVDKDVIPRHISPGLPWPLIIGIPAAALLIVGTIVLWLCHTRRRQSALPPRPTTYREHHIPDKEPSTASGINPDLPNQRLMGMGPPALSGSETSVSGQCIYILIIIILCEALLLSIAVNVYFICMTKYRDSCQNFYNNYIAVCCSRGTATQPEQSDDQRYLQFLPFLASVMKDTFLFLLKCLMLRLLIGAPRAKALPSQNANISGGLYRCKFTTESDDCERIPVDIKERPINIPGQDYRENQWLGVRVRSQGRGGKVVTCAHRYQDWSFQNRRLLGRCFVLEQDLKLLTDGAATRTICRNRDPEKHKFGYCQQGVSVAFSKDNKYLVYGAPGAYDWKGIVHMEPIENFSLETYETGDNNQRQQELIPVEISSFLGFAVDTGMNLMKKGELNVVAGAPLSNHSGEVLLLRPEEKAETRDLKAEYILQGPGLASSFGYDLAVVDLNADGWDDLIVGAPEFSKENMDEDVGGAVYVYINQAKGQNWNQIKPVCLYGKRDSMFGLAVAHIGDINQDGYQDFAVSAPNEDSGRGRVYIYHGSAAGFRQKPEVLDAGDPGIKSFGYSLAGNMDIDDNGYPDLVVGSLSDTVQVYRTKPVVNIEKTLTLSPNTIDFKAQDCKTSSCILTAQSCFTYTAQLPTYNHKLRIKYTLKADTVRTERGLSSRVVFMNPEDAQGYQELSVQGKQECFQTALVLLGDIQDKLTTIFISLSVSLPSNNPKQRVRNLPGLEPVLNPLQENATKAQVTFLNAGCGNDNICQSNLQLQYSFCTKDQEEDKCDPLAMENDIPVISPGDKNVALEVTVTNTGGDDAHQSQLSVTFPEFLQLSSVEPKKSSETQVQCNPNEYKTQANCQLGNPFKRDSEVSFFLILNTERLSLRVTSANVTMLLKTISIQDIPVVVAEAKIIFELHLKIVGLAKPSQVFFGGEVKDEKAMKSESDIGSLVQYEFRIINVGRPLKSFGSVVLHIQWPKATKEGKWLLYLMQIKDHRKNIIHCTPAEAINPLRFIKASSRGRREVERESGLKALASTTDFFPFLGNKRKYKTLEYNSLNYLDIVLDAFLTLNGTLANIGMQPSDTKVKLTVFRESKPALLSRVPWWVIMFSILTALLVLGLLIYLLRKFGCLNCGVCAKEKKV</sequence>
<keyword evidence="21" id="KW-1185">Reference proteome</keyword>
<keyword evidence="3 17" id="KW-0812">Transmembrane</keyword>
<dbReference type="SUPFAM" id="SSF48726">
    <property type="entry name" value="Immunoglobulin"/>
    <property type="match status" value="3"/>
</dbReference>
<keyword evidence="9 17" id="KW-0472">Membrane</keyword>
<feature type="transmembrane region" description="Helical" evidence="17">
    <location>
        <begin position="473"/>
        <end position="497"/>
    </location>
</feature>
<dbReference type="FunFam" id="2.60.40.10:FF:000593">
    <property type="entry name" value="Fibroblast growth factor receptor-like 1"/>
    <property type="match status" value="1"/>
</dbReference>
<dbReference type="Gene3D" id="2.60.40.10">
    <property type="entry name" value="Immunoglobulins"/>
    <property type="match status" value="3"/>
</dbReference>
<dbReference type="Gene3D" id="2.60.40.1530">
    <property type="entry name" value="ntegrin, alpha v. Chain A, domain 4"/>
    <property type="match status" value="1"/>
</dbReference>
<dbReference type="Proteomes" id="UP000290572">
    <property type="component" value="Unassembled WGS sequence"/>
</dbReference>
<dbReference type="InterPro" id="IPR028994">
    <property type="entry name" value="Integrin_alpha_N"/>
</dbReference>
<dbReference type="STRING" id="84645.A0A498N205"/>
<dbReference type="Pfam" id="PF01839">
    <property type="entry name" value="FG-GAP"/>
    <property type="match status" value="2"/>
</dbReference>
<dbReference type="GO" id="GO:0007160">
    <property type="term" value="P:cell-matrix adhesion"/>
    <property type="evidence" value="ECO:0007669"/>
    <property type="project" value="TreeGrafter"/>
</dbReference>
<dbReference type="GO" id="GO:0009897">
    <property type="term" value="C:external side of plasma membrane"/>
    <property type="evidence" value="ECO:0007669"/>
    <property type="project" value="TreeGrafter"/>
</dbReference>
<evidence type="ECO:0000256" key="9">
    <source>
        <dbReference type="ARBA" id="ARBA00023136"/>
    </source>
</evidence>
<dbReference type="SUPFAM" id="SSF69318">
    <property type="entry name" value="Integrin alpha N-terminal domain"/>
    <property type="match status" value="1"/>
</dbReference>
<dbReference type="InterPro" id="IPR013517">
    <property type="entry name" value="FG-GAP"/>
</dbReference>
<feature type="transmembrane region" description="Helical" evidence="17">
    <location>
        <begin position="1464"/>
        <end position="1487"/>
    </location>
</feature>
<feature type="domain" description="Ig-like" evidence="19">
    <location>
        <begin position="261"/>
        <end position="369"/>
    </location>
</feature>
<dbReference type="GO" id="GO:0008305">
    <property type="term" value="C:integrin complex"/>
    <property type="evidence" value="ECO:0007669"/>
    <property type="project" value="InterPro"/>
</dbReference>
<dbReference type="GO" id="GO:0007229">
    <property type="term" value="P:integrin-mediated signaling pathway"/>
    <property type="evidence" value="ECO:0007669"/>
    <property type="project" value="UniProtKB-KW"/>
</dbReference>
<feature type="domain" description="Ig-like" evidence="19">
    <location>
        <begin position="42"/>
        <end position="128"/>
    </location>
</feature>
<dbReference type="FunFam" id="2.60.40.10:FF:000016">
    <property type="entry name" value="Fibroblast growth factor receptor"/>
    <property type="match status" value="1"/>
</dbReference>
<comment type="function">
    <text evidence="14">Has a negative effect on cell proliferation.</text>
</comment>
<evidence type="ECO:0000256" key="8">
    <source>
        <dbReference type="ARBA" id="ARBA00023037"/>
    </source>
</evidence>
<dbReference type="Pfam" id="PF08441">
    <property type="entry name" value="Integrin_A_Ig_1"/>
    <property type="match status" value="1"/>
</dbReference>
<feature type="region of interest" description="Disordered" evidence="18">
    <location>
        <begin position="421"/>
        <end position="449"/>
    </location>
</feature>
<dbReference type="InterPro" id="IPR013519">
    <property type="entry name" value="Int_alpha_beta-p"/>
</dbReference>
<dbReference type="InterPro" id="IPR000413">
    <property type="entry name" value="Integrin_alpha"/>
</dbReference>
<dbReference type="Pfam" id="PF13927">
    <property type="entry name" value="Ig_3"/>
    <property type="match status" value="1"/>
</dbReference>
<dbReference type="GO" id="GO:0098609">
    <property type="term" value="P:cell-cell adhesion"/>
    <property type="evidence" value="ECO:0007669"/>
    <property type="project" value="TreeGrafter"/>
</dbReference>
<dbReference type="GO" id="GO:0050900">
    <property type="term" value="P:leukocyte migration"/>
    <property type="evidence" value="ECO:0007669"/>
    <property type="project" value="TreeGrafter"/>
</dbReference>
<evidence type="ECO:0000313" key="21">
    <source>
        <dbReference type="Proteomes" id="UP000290572"/>
    </source>
</evidence>
<dbReference type="SUPFAM" id="SSF69179">
    <property type="entry name" value="Integrin domains"/>
    <property type="match status" value="3"/>
</dbReference>
<dbReference type="PANTHER" id="PTHR23220:SF9">
    <property type="entry name" value="INTEGRIN ALPHA-6"/>
    <property type="match status" value="1"/>
</dbReference>
<evidence type="ECO:0000256" key="13">
    <source>
        <dbReference type="ARBA" id="ARBA00023319"/>
    </source>
</evidence>
<keyword evidence="11 17" id="KW-0675">Receptor</keyword>
<dbReference type="Gene3D" id="2.130.10.130">
    <property type="entry name" value="Integrin alpha, N-terminal"/>
    <property type="match status" value="1"/>
</dbReference>
<evidence type="ECO:0000256" key="1">
    <source>
        <dbReference type="ARBA" id="ARBA00004479"/>
    </source>
</evidence>
<dbReference type="SMART" id="SM00408">
    <property type="entry name" value="IGc2"/>
    <property type="match status" value="3"/>
</dbReference>
<dbReference type="InterPro" id="IPR007110">
    <property type="entry name" value="Ig-like_dom"/>
</dbReference>
<evidence type="ECO:0000256" key="16">
    <source>
        <dbReference type="PROSITE-ProRule" id="PRU00803"/>
    </source>
</evidence>
<feature type="transmembrane region" description="Helical" evidence="17">
    <location>
        <begin position="391"/>
        <end position="413"/>
    </location>
</feature>
<dbReference type="Pfam" id="PF20805">
    <property type="entry name" value="Integrin_A_Ig_2"/>
    <property type="match status" value="1"/>
</dbReference>
<dbReference type="InterPro" id="IPR013783">
    <property type="entry name" value="Ig-like_fold"/>
</dbReference>
<gene>
    <name evidence="20" type="ORF">ROHU_005543</name>
</gene>
<dbReference type="InterPro" id="IPR003598">
    <property type="entry name" value="Ig_sub2"/>
</dbReference>
<comment type="caution">
    <text evidence="17">Lacks conserved residue(s) required for the propagation of feature annotation.</text>
</comment>
<comment type="subcellular location">
    <subcellularLocation>
        <location evidence="1 17">Membrane</location>
        <topology evidence="1 17">Single-pass type I membrane protein</topology>
    </subcellularLocation>
</comment>
<evidence type="ECO:0000256" key="10">
    <source>
        <dbReference type="ARBA" id="ARBA00023157"/>
    </source>
</evidence>
<dbReference type="GO" id="GO:0033627">
    <property type="term" value="P:cell adhesion mediated by integrin"/>
    <property type="evidence" value="ECO:0007669"/>
    <property type="project" value="TreeGrafter"/>
</dbReference>
<evidence type="ECO:0000256" key="5">
    <source>
        <dbReference type="ARBA" id="ARBA00022737"/>
    </source>
</evidence>
<evidence type="ECO:0000256" key="4">
    <source>
        <dbReference type="ARBA" id="ARBA00022729"/>
    </source>
</evidence>
<feature type="domain" description="Ig-like" evidence="19">
    <location>
        <begin position="164"/>
        <end position="252"/>
    </location>
</feature>
<dbReference type="CDD" id="cd05856">
    <property type="entry name" value="IgI_2_FGFRL1-like"/>
    <property type="match status" value="1"/>
</dbReference>
<evidence type="ECO:0000256" key="3">
    <source>
        <dbReference type="ARBA" id="ARBA00022692"/>
    </source>
</evidence>
<dbReference type="PROSITE" id="PS50835">
    <property type="entry name" value="IG_LIKE"/>
    <property type="match status" value="3"/>
</dbReference>
<evidence type="ECO:0000256" key="6">
    <source>
        <dbReference type="ARBA" id="ARBA00022889"/>
    </source>
</evidence>
<dbReference type="EMBL" id="QBIY01012131">
    <property type="protein sequence ID" value="RXN26811.1"/>
    <property type="molecule type" value="Genomic_DNA"/>
</dbReference>
<evidence type="ECO:0000256" key="7">
    <source>
        <dbReference type="ARBA" id="ARBA00022989"/>
    </source>
</evidence>
<evidence type="ECO:0000256" key="18">
    <source>
        <dbReference type="SAM" id="MobiDB-lite"/>
    </source>
</evidence>
<evidence type="ECO:0000259" key="19">
    <source>
        <dbReference type="PROSITE" id="PS50835"/>
    </source>
</evidence>
<keyword evidence="13" id="KW-0393">Immunoglobulin domain</keyword>
<keyword evidence="4" id="KW-0732">Signal</keyword>
<dbReference type="SMART" id="SM00406">
    <property type="entry name" value="IGv"/>
    <property type="match status" value="3"/>
</dbReference>
<proteinExistence type="evidence at protein level"/>
<evidence type="ECO:0000256" key="17">
    <source>
        <dbReference type="RuleBase" id="RU003762"/>
    </source>
</evidence>
<evidence type="ECO:0000256" key="14">
    <source>
        <dbReference type="ARBA" id="ARBA00053149"/>
    </source>
</evidence>
<keyword evidence="8 17" id="KW-0401">Integrin</keyword>
<evidence type="ECO:0000256" key="15">
    <source>
        <dbReference type="ARBA" id="ARBA00074412"/>
    </source>
</evidence>
<keyword evidence="22" id="KW-1267">Proteomics identification</keyword>
<dbReference type="FunFam" id="2.60.40.10:FF:000246">
    <property type="entry name" value="Fibroblast growth factor receptor like 1"/>
    <property type="match status" value="1"/>
</dbReference>
<feature type="repeat" description="FG-GAP" evidence="16">
    <location>
        <begin position="794"/>
        <end position="857"/>
    </location>
</feature>
<reference evidence="20 21" key="1">
    <citation type="submission" date="2018-03" db="EMBL/GenBank/DDBJ databases">
        <title>Draft genome sequence of Rohu Carp (Labeo rohita).</title>
        <authorList>
            <person name="Das P."/>
            <person name="Kushwaha B."/>
            <person name="Joshi C.G."/>
            <person name="Kumar D."/>
            <person name="Nagpure N.S."/>
            <person name="Sahoo L."/>
            <person name="Das S.P."/>
            <person name="Bit A."/>
            <person name="Patnaik S."/>
            <person name="Meher P.K."/>
            <person name="Jayasankar P."/>
            <person name="Koringa P.G."/>
            <person name="Patel N.V."/>
            <person name="Hinsu A.T."/>
            <person name="Kumar R."/>
            <person name="Pandey M."/>
            <person name="Agarwal S."/>
            <person name="Srivastava S."/>
            <person name="Singh M."/>
            <person name="Iquebal M.A."/>
            <person name="Jaiswal S."/>
            <person name="Angadi U.B."/>
            <person name="Kumar N."/>
            <person name="Raza M."/>
            <person name="Shah T.M."/>
            <person name="Rai A."/>
            <person name="Jena J.K."/>
        </authorList>
    </citation>
    <scope>NUCLEOTIDE SEQUENCE [LARGE SCALE GENOMIC DNA]</scope>
    <source>
        <strain evidence="20">DASCIFA01</strain>
        <tissue evidence="20">Testis</tissue>
    </source>
</reference>
<dbReference type="InterPro" id="IPR048286">
    <property type="entry name" value="Integrin_alpha_Ig-like_3"/>
</dbReference>
<keyword evidence="7 17" id="KW-1133">Transmembrane helix</keyword>